<dbReference type="Proteomes" id="UP000198582">
    <property type="component" value="Unassembled WGS sequence"/>
</dbReference>
<gene>
    <name evidence="3" type="ORF">SAMN04489732_104384</name>
</gene>
<dbReference type="InterPro" id="IPR011990">
    <property type="entry name" value="TPR-like_helical_dom_sf"/>
</dbReference>
<keyword evidence="4" id="KW-1185">Reference proteome</keyword>
<feature type="region of interest" description="Disordered" evidence="1">
    <location>
        <begin position="332"/>
        <end position="358"/>
    </location>
</feature>
<dbReference type="EMBL" id="FOEF01000004">
    <property type="protein sequence ID" value="SEP20280.1"/>
    <property type="molecule type" value="Genomic_DNA"/>
</dbReference>
<dbReference type="InterPro" id="IPR024983">
    <property type="entry name" value="CHAT_dom"/>
</dbReference>
<evidence type="ECO:0000259" key="2">
    <source>
        <dbReference type="Pfam" id="PF12770"/>
    </source>
</evidence>
<dbReference type="PANTHER" id="PTHR21523">
    <property type="match status" value="1"/>
</dbReference>
<name>A0A1H8VY65_9PSEU</name>
<sequence length="1496" mass="158013">MSVRVGAMPFDDLLHRVQDALDGDRRPGQADPVLDEAVLADAVRLRELAGPADPAAPTRAERRRLAAADQVAGRLHYLRWQRLPDGALDLATALVLLWPFSGDPRVVPEGLRPLIGPAADAGQQAARGAELLERAQQAGDPVLLDMSVRLLAAAAPEVGGEWSAQTRSNLGAALLMRHVRTENRADLDGAIETLTRAVAEADETAPYRPQLLGNLSAALSQRFRRDGGAADLGEAIAMAELAVGACPPDDPYHVILLANLGMFHRAGYEHTGEPAALERALDVGERAVQQTPSQHPNRAAALHGLGLAYRARFERAANRPDLDRALDLAQQSVASTPAGDPRRKTRQDALATARSLRDGDRGGPSFELLLAEVNRALDEHQRGGRATEVAEGTLDGLLVAAQLVDRERRARALYALAWLHYFRYRAAPDPDVVTADFARAVGLFVDLAIEPSQIPPAFRRILGPAAEPQGQGHIGSAVLRYALDSNDTVAFYGAQTLLEAAVGGGSYSDGERADFLADLSSLYLSRFERGAAALLDPAVDRAEQSVAIAPAPRRVSALRAALHLRFTRFGRPADLDRLVEADRQLVGTDHANRAHRLADQAIGYRLRYGQTDSADDLRQAVRTAEEAVVATDEDSPDLAMRLSMLAQIHRLRYERDGDQEDLHLAVAHAERAVLLADQETGSWAFCLSELGSAYLQRSLRLTDPVDLERAVEMGERAVAASAGESPLRTNYLSALGEAYQLRFRLEHREADLDRQLELGEQAVAGMPEGYPDRIRHLRNLSGIHLTRYQRPGGDPADLGRALELAEQALAAAEGTVLVIACLEVVAACRFLRHRADPGAVDRATIEGLAGEIARAAASSRPPDLISPAHLAGTLASDAGQPDLAVRLLDLAVAQLPLLTPGDVRWPDQEFRLIQHSGLVGRAVAAHFAAGDPAGAAGIAEAGRAVVVAGRLGARTDLSELQERHPGLAAGFAEIRDRLDRPGATVGERDRLRAEREELLTRIRQQDGFARFLEPPRPADLRHAAADGTIVLVNPGLTQGDALVITPDAEPVHLELPLLTEHAVGTRAAELLDATHATGLTASLRKARVVTEILEWLWDAVAGPVAAILPGAAQPSAAQPGSTQPGPTQPSAAQPGPTQPGATQPGPTQPSAAQPDAAQPGAIQPDAAQPGAIQPDAARPGAAQPSAAQHGAAESGASQPNAAQPNAAQPSAAQPSAAQPSAAQSGASQPNAAQPTASQPSAAQPGAARSLARVWWLPVGRLGVFPLHAAGRAGQLGALDLMVSSYTPTLRALADARARPPARVRRQLTVAVSETPGLPDLPGTAAEAAELHAAHPGTRVLSGAEATIPVLLDALADSTWVHFACHAGASPVSPSLAHLQLPDGSLPVSRIGELRMPGAELAYLSACSTAHGGELLADEAVTLASAFHLAGFRHVVGGLWPLSDRIAADAARLFYRNLPDRADAGEAATALREVALRLRDDHPDRPDLWAGLVHSGA</sequence>
<accession>A0A1H8VY65</accession>
<dbReference type="STRING" id="394193.SAMN04489732_104384"/>
<feature type="region of interest" description="Disordered" evidence="1">
    <location>
        <begin position="1113"/>
        <end position="1244"/>
    </location>
</feature>
<dbReference type="Gene3D" id="1.25.40.10">
    <property type="entry name" value="Tetratricopeptide repeat domain"/>
    <property type="match status" value="2"/>
</dbReference>
<reference evidence="3 4" key="1">
    <citation type="submission" date="2016-10" db="EMBL/GenBank/DDBJ databases">
        <authorList>
            <person name="de Groot N.N."/>
        </authorList>
    </citation>
    <scope>NUCLEOTIDE SEQUENCE [LARGE SCALE GENOMIC DNA]</scope>
    <source>
        <strain evidence="3 4">DSM 44993</strain>
    </source>
</reference>
<evidence type="ECO:0000313" key="3">
    <source>
        <dbReference type="EMBL" id="SEP20280.1"/>
    </source>
</evidence>
<evidence type="ECO:0000256" key="1">
    <source>
        <dbReference type="SAM" id="MobiDB-lite"/>
    </source>
</evidence>
<organism evidence="3 4">
    <name type="scientific">Amycolatopsis saalfeldensis</name>
    <dbReference type="NCBI Taxonomy" id="394193"/>
    <lineage>
        <taxon>Bacteria</taxon>
        <taxon>Bacillati</taxon>
        <taxon>Actinomycetota</taxon>
        <taxon>Actinomycetes</taxon>
        <taxon>Pseudonocardiales</taxon>
        <taxon>Pseudonocardiaceae</taxon>
        <taxon>Amycolatopsis</taxon>
    </lineage>
</organism>
<evidence type="ECO:0000313" key="4">
    <source>
        <dbReference type="Proteomes" id="UP000198582"/>
    </source>
</evidence>
<dbReference type="SUPFAM" id="SSF48452">
    <property type="entry name" value="TPR-like"/>
    <property type="match status" value="1"/>
</dbReference>
<dbReference type="Pfam" id="PF12770">
    <property type="entry name" value="CHAT"/>
    <property type="match status" value="1"/>
</dbReference>
<dbReference type="RefSeq" id="WP_245787284.1">
    <property type="nucleotide sequence ID" value="NZ_FOEF01000004.1"/>
</dbReference>
<protein>
    <submittedName>
        <fullName evidence="3">CHAT domain-containing protein</fullName>
    </submittedName>
</protein>
<proteinExistence type="predicted"/>
<dbReference type="PANTHER" id="PTHR21523:SF47">
    <property type="entry name" value="SALIVARY GLUE PROTEIN SGS-3"/>
    <property type="match status" value="1"/>
</dbReference>
<feature type="domain" description="CHAT" evidence="2">
    <location>
        <begin position="1247"/>
        <end position="1496"/>
    </location>
</feature>